<keyword evidence="3" id="KW-1185">Reference proteome</keyword>
<evidence type="ECO:0000256" key="1">
    <source>
        <dbReference type="SAM" id="MobiDB-lite"/>
    </source>
</evidence>
<dbReference type="Proteomes" id="UP000188320">
    <property type="component" value="Unassembled WGS sequence"/>
</dbReference>
<evidence type="ECO:0000313" key="3">
    <source>
        <dbReference type="Proteomes" id="UP000188320"/>
    </source>
</evidence>
<proteinExistence type="predicted"/>
<gene>
    <name evidence="2" type="ORF">AX774_g4473</name>
</gene>
<feature type="region of interest" description="Disordered" evidence="1">
    <location>
        <begin position="73"/>
        <end position="107"/>
    </location>
</feature>
<dbReference type="AlphaFoldDB" id="A0A1R1PM76"/>
<comment type="caution">
    <text evidence="2">The sequence shown here is derived from an EMBL/GenBank/DDBJ whole genome shotgun (WGS) entry which is preliminary data.</text>
</comment>
<sequence length="107" mass="11917">MTKCFPSDNADGDSDGGDVIMISEEGCGNLGSGGTQVEVDIYHDRDLEFGQGDEYGAWKGYLVDMNTFLDRKRTKTKRKSNNQMAEYNVSEYEDSSSSSIHETRNGR</sequence>
<accession>A0A1R1PM76</accession>
<feature type="region of interest" description="Disordered" evidence="1">
    <location>
        <begin position="1"/>
        <end position="24"/>
    </location>
</feature>
<organism evidence="2 3">
    <name type="scientific">Zancudomyces culisetae</name>
    <name type="common">Gut fungus</name>
    <name type="synonym">Smittium culisetae</name>
    <dbReference type="NCBI Taxonomy" id="1213189"/>
    <lineage>
        <taxon>Eukaryota</taxon>
        <taxon>Fungi</taxon>
        <taxon>Fungi incertae sedis</taxon>
        <taxon>Zoopagomycota</taxon>
        <taxon>Kickxellomycotina</taxon>
        <taxon>Harpellomycetes</taxon>
        <taxon>Harpellales</taxon>
        <taxon>Legeriomycetaceae</taxon>
        <taxon>Zancudomyces</taxon>
    </lineage>
</organism>
<reference evidence="3" key="1">
    <citation type="submission" date="2017-01" db="EMBL/GenBank/DDBJ databases">
        <authorList>
            <person name="Wang Y."/>
            <person name="White M."/>
            <person name="Kvist S."/>
            <person name="Moncalvo J.-M."/>
        </authorList>
    </citation>
    <scope>NUCLEOTIDE SEQUENCE [LARGE SCALE GENOMIC DNA]</scope>
    <source>
        <strain evidence="3">COL-18-3</strain>
    </source>
</reference>
<protein>
    <submittedName>
        <fullName evidence="2">Uncharacterized protein</fullName>
    </submittedName>
</protein>
<dbReference type="EMBL" id="LSSK01000749">
    <property type="protein sequence ID" value="OMH82064.1"/>
    <property type="molecule type" value="Genomic_DNA"/>
</dbReference>
<evidence type="ECO:0000313" key="2">
    <source>
        <dbReference type="EMBL" id="OMH82064.1"/>
    </source>
</evidence>
<name>A0A1R1PM76_ZANCU</name>